<dbReference type="EMBL" id="AP014633">
    <property type="protein sequence ID" value="BAP57105.1"/>
    <property type="molecule type" value="Genomic_DNA"/>
</dbReference>
<dbReference type="OrthoDB" id="9801086at2"/>
<dbReference type="InterPro" id="IPR012347">
    <property type="entry name" value="Ferritin-like"/>
</dbReference>
<proteinExistence type="predicted"/>
<feature type="compositionally biased region" description="Low complexity" evidence="1">
    <location>
        <begin position="239"/>
        <end position="251"/>
    </location>
</feature>
<accession>A0A090ANS4</accession>
<keyword evidence="5" id="KW-1185">Reference proteome</keyword>
<dbReference type="Gene3D" id="1.20.1260.10">
    <property type="match status" value="1"/>
</dbReference>
<dbReference type="Pfam" id="PF09968">
    <property type="entry name" value="DUF2202"/>
    <property type="match status" value="1"/>
</dbReference>
<dbReference type="InterPro" id="IPR019243">
    <property type="entry name" value="DUF2202"/>
</dbReference>
<dbReference type="InterPro" id="IPR009078">
    <property type="entry name" value="Ferritin-like_SF"/>
</dbReference>
<dbReference type="KEGG" id="tig:THII_2808"/>
<gene>
    <name evidence="4" type="ORF">THII_2808</name>
</gene>
<evidence type="ECO:0000256" key="1">
    <source>
        <dbReference type="SAM" id="MobiDB-lite"/>
    </source>
</evidence>
<dbReference type="HOGENOM" id="CLU_1019181_0_0_6"/>
<organism evidence="4 5">
    <name type="scientific">Thioploca ingrica</name>
    <dbReference type="NCBI Taxonomy" id="40754"/>
    <lineage>
        <taxon>Bacteria</taxon>
        <taxon>Pseudomonadati</taxon>
        <taxon>Pseudomonadota</taxon>
        <taxon>Gammaproteobacteria</taxon>
        <taxon>Thiotrichales</taxon>
        <taxon>Thiotrichaceae</taxon>
        <taxon>Thioploca</taxon>
    </lineage>
</organism>
<dbReference type="Proteomes" id="UP000031623">
    <property type="component" value="Chromosome"/>
</dbReference>
<dbReference type="AlphaFoldDB" id="A0A090ANS4"/>
<evidence type="ECO:0000256" key="2">
    <source>
        <dbReference type="SAM" id="SignalP"/>
    </source>
</evidence>
<reference evidence="4" key="1">
    <citation type="journal article" date="2014" name="ISME J.">
        <title>Ecophysiology of Thioploca ingrica as revealed by the complete genome sequence supplemented with proteomic evidence.</title>
        <authorList>
            <person name="Kojima H."/>
            <person name="Ogura Y."/>
            <person name="Yamamoto N."/>
            <person name="Togashi T."/>
            <person name="Mori H."/>
            <person name="Watanabe T."/>
            <person name="Nemoto F."/>
            <person name="Kurokawa K."/>
            <person name="Hayashi T."/>
            <person name="Fukui M."/>
        </authorList>
    </citation>
    <scope>NUCLEOTIDE SEQUENCE [LARGE SCALE GENOMIC DNA]</scope>
</reference>
<evidence type="ECO:0000313" key="4">
    <source>
        <dbReference type="EMBL" id="BAP57105.1"/>
    </source>
</evidence>
<sequence>MKIRFMVTLLCCSVSFTQAQQQQTNSVCDTTTIVLKFPYGKLNQAEQDSLIQMVHWEKLFEQVYNQFHQQWQHEVFKNVPQNEAKHSKALEALLTKYKLTLVNTDKASLTKLQEDWMTQGNTSLVAALTVSAIMEDKYLLELQNALSNKAVDNFDIQFVYQNLAKGSRNHLRTLVSVLKEQQVEYQAHYLTPAHFQEIIHSPQERYAYEETGDSTCGLAKKNHPNNQAERMKNSEKWVQQMQQQSQKFQPQYEEKIKMNEGVKSQEESKEDDD</sequence>
<name>A0A090ANS4_9GAMM</name>
<feature type="domain" description="DUF2202" evidence="3">
    <location>
        <begin position="46"/>
        <end position="201"/>
    </location>
</feature>
<feature type="signal peptide" evidence="2">
    <location>
        <begin position="1"/>
        <end position="19"/>
    </location>
</feature>
<dbReference type="STRING" id="40754.THII_2808"/>
<evidence type="ECO:0000259" key="3">
    <source>
        <dbReference type="Pfam" id="PF09968"/>
    </source>
</evidence>
<feature type="region of interest" description="Disordered" evidence="1">
    <location>
        <begin position="215"/>
        <end position="252"/>
    </location>
</feature>
<dbReference type="SUPFAM" id="SSF47240">
    <property type="entry name" value="Ferritin-like"/>
    <property type="match status" value="1"/>
</dbReference>
<evidence type="ECO:0000313" key="5">
    <source>
        <dbReference type="Proteomes" id="UP000031623"/>
    </source>
</evidence>
<keyword evidence="2" id="KW-0732">Signal</keyword>
<feature type="chain" id="PRO_5001852864" description="DUF2202 domain-containing protein" evidence="2">
    <location>
        <begin position="20"/>
        <end position="273"/>
    </location>
</feature>
<protein>
    <recommendedName>
        <fullName evidence="3">DUF2202 domain-containing protein</fullName>
    </recommendedName>
</protein>